<gene>
    <name evidence="2" type="ORF">MBM_03768</name>
</gene>
<dbReference type="Proteomes" id="UP000006753">
    <property type="component" value="Unassembled WGS sequence"/>
</dbReference>
<organism evidence="2 3">
    <name type="scientific">Marssonina brunnea f. sp. multigermtubi (strain MB_m1)</name>
    <name type="common">Marssonina leaf spot fungus</name>
    <dbReference type="NCBI Taxonomy" id="1072389"/>
    <lineage>
        <taxon>Eukaryota</taxon>
        <taxon>Fungi</taxon>
        <taxon>Dikarya</taxon>
        <taxon>Ascomycota</taxon>
        <taxon>Pezizomycotina</taxon>
        <taxon>Leotiomycetes</taxon>
        <taxon>Helotiales</taxon>
        <taxon>Drepanopezizaceae</taxon>
        <taxon>Drepanopeziza</taxon>
    </lineage>
</organism>
<dbReference type="InterPro" id="IPR022024">
    <property type="entry name" value="DUF3602"/>
</dbReference>
<dbReference type="InterPro" id="IPR053203">
    <property type="entry name" value="Cisplatin_resist-associated"/>
</dbReference>
<dbReference type="AlphaFoldDB" id="K1WY91"/>
<evidence type="ECO:0000256" key="1">
    <source>
        <dbReference type="SAM" id="MobiDB-lite"/>
    </source>
</evidence>
<dbReference type="EMBL" id="JH921434">
    <property type="protein sequence ID" value="EKD17996.1"/>
    <property type="molecule type" value="Genomic_DNA"/>
</dbReference>
<feature type="region of interest" description="Disordered" evidence="1">
    <location>
        <begin position="22"/>
        <end position="121"/>
    </location>
</feature>
<protein>
    <submittedName>
        <fullName evidence="2">Uncharacterized protein</fullName>
    </submittedName>
</protein>
<dbReference type="HOGENOM" id="CLU_1722749_0_0_1"/>
<dbReference type="OrthoDB" id="5424462at2759"/>
<reference evidence="2 3" key="1">
    <citation type="journal article" date="2012" name="BMC Genomics">
        <title>Sequencing the genome of Marssonina brunnea reveals fungus-poplar co-evolution.</title>
        <authorList>
            <person name="Zhu S."/>
            <person name="Cao Y.-Z."/>
            <person name="Jiang C."/>
            <person name="Tan B.-Y."/>
            <person name="Wang Z."/>
            <person name="Feng S."/>
            <person name="Zhang L."/>
            <person name="Su X.-H."/>
            <person name="Brejova B."/>
            <person name="Vinar T."/>
            <person name="Xu M."/>
            <person name="Wang M.-X."/>
            <person name="Zhang S.-G."/>
            <person name="Huang M.-R."/>
            <person name="Wu R."/>
            <person name="Zhou Y."/>
        </authorList>
    </citation>
    <scope>NUCLEOTIDE SEQUENCE [LARGE SCALE GENOMIC DNA]</scope>
    <source>
        <strain evidence="2 3">MB_m1</strain>
    </source>
</reference>
<sequence>MSKPTTNDTANLVNSFPRKYTKMGIGGAGNIRKSSTIRPVPSVPRLIPSPSTGTFHTGIGGAGNSRSYEERASIPQFERELRSSTRKQNAAGSWYHGIGGAGNRSSSADSRSSESSLESTRSWRLGAERILGMVSGYFRSKRSAAADEKDAY</sequence>
<dbReference type="Pfam" id="PF12223">
    <property type="entry name" value="DUF3602"/>
    <property type="match status" value="1"/>
</dbReference>
<feature type="compositionally biased region" description="Low complexity" evidence="1">
    <location>
        <begin position="104"/>
        <end position="121"/>
    </location>
</feature>
<dbReference type="GeneID" id="18759703"/>
<dbReference type="PANTHER" id="PTHR34693">
    <property type="entry name" value="PROTEIN PAR32"/>
    <property type="match status" value="1"/>
</dbReference>
<dbReference type="KEGG" id="mbe:MBM_03768"/>
<dbReference type="InParanoid" id="K1WY91"/>
<dbReference type="RefSeq" id="XP_007291657.1">
    <property type="nucleotide sequence ID" value="XM_007291595.1"/>
</dbReference>
<proteinExistence type="predicted"/>
<evidence type="ECO:0000313" key="2">
    <source>
        <dbReference type="EMBL" id="EKD17996.1"/>
    </source>
</evidence>
<keyword evidence="3" id="KW-1185">Reference proteome</keyword>
<feature type="compositionally biased region" description="Basic and acidic residues" evidence="1">
    <location>
        <begin position="67"/>
        <end position="83"/>
    </location>
</feature>
<evidence type="ECO:0000313" key="3">
    <source>
        <dbReference type="Proteomes" id="UP000006753"/>
    </source>
</evidence>
<dbReference type="PANTHER" id="PTHR34693:SF2">
    <property type="entry name" value="DUF3602 DOMAIN-CONTAINING PROTEIN"/>
    <property type="match status" value="1"/>
</dbReference>
<accession>K1WY91</accession>
<name>K1WY91_MARBU</name>